<feature type="compositionally biased region" description="Basic and acidic residues" evidence="1">
    <location>
        <begin position="12"/>
        <end position="38"/>
    </location>
</feature>
<accession>A0A1E5XHK0</accession>
<protein>
    <submittedName>
        <fullName evidence="2">Uncharacterized protein</fullName>
    </submittedName>
</protein>
<dbReference type="OrthoDB" id="7873635at2"/>
<organism evidence="2 3">
    <name type="scientific">Devosia insulae DS-56</name>
    <dbReference type="NCBI Taxonomy" id="1116389"/>
    <lineage>
        <taxon>Bacteria</taxon>
        <taxon>Pseudomonadati</taxon>
        <taxon>Pseudomonadota</taxon>
        <taxon>Alphaproteobacteria</taxon>
        <taxon>Hyphomicrobiales</taxon>
        <taxon>Devosiaceae</taxon>
        <taxon>Devosia</taxon>
    </lineage>
</organism>
<sequence length="67" mass="7406">MDAPPPKKPKAAFRDGKAVGTRESDVQIRAAGPEEMRDRPRRPWTVLDEASDESFPASDPPAANRFD</sequence>
<proteinExistence type="predicted"/>
<comment type="caution">
    <text evidence="2">The sequence shown here is derived from an EMBL/GenBank/DDBJ whole genome shotgun (WGS) entry which is preliminary data.</text>
</comment>
<evidence type="ECO:0000256" key="1">
    <source>
        <dbReference type="SAM" id="MobiDB-lite"/>
    </source>
</evidence>
<dbReference type="AlphaFoldDB" id="A0A1E5XHK0"/>
<feature type="region of interest" description="Disordered" evidence="1">
    <location>
        <begin position="1"/>
        <end position="67"/>
    </location>
</feature>
<keyword evidence="3" id="KW-1185">Reference proteome</keyword>
<dbReference type="EMBL" id="LAJE02000401">
    <property type="protein sequence ID" value="OEO28080.1"/>
    <property type="molecule type" value="Genomic_DNA"/>
</dbReference>
<name>A0A1E5XHK0_9HYPH</name>
<evidence type="ECO:0000313" key="2">
    <source>
        <dbReference type="EMBL" id="OEO28080.1"/>
    </source>
</evidence>
<reference evidence="2 3" key="1">
    <citation type="journal article" date="2015" name="Genome Announc.">
        <title>Genome Assemblies of Three Soil-Associated Devosia species: D. insulae, D. limi, and D. soli.</title>
        <authorList>
            <person name="Hassan Y.I."/>
            <person name="Lepp D."/>
            <person name="Zhou T."/>
        </authorList>
    </citation>
    <scope>NUCLEOTIDE SEQUENCE [LARGE SCALE GENOMIC DNA]</scope>
    <source>
        <strain evidence="2 3">DS-56</strain>
    </source>
</reference>
<dbReference type="Proteomes" id="UP000095463">
    <property type="component" value="Unassembled WGS sequence"/>
</dbReference>
<gene>
    <name evidence="2" type="ORF">VW23_006525</name>
</gene>
<evidence type="ECO:0000313" key="3">
    <source>
        <dbReference type="Proteomes" id="UP000095463"/>
    </source>
</evidence>